<comment type="caution">
    <text evidence="12">The sequence shown here is derived from an EMBL/GenBank/DDBJ whole genome shotgun (WGS) entry which is preliminary data.</text>
</comment>
<evidence type="ECO:0000256" key="6">
    <source>
        <dbReference type="ARBA" id="ARBA00022989"/>
    </source>
</evidence>
<evidence type="ECO:0000313" key="13">
    <source>
        <dbReference type="Proteomes" id="UP001064489"/>
    </source>
</evidence>
<feature type="transmembrane region" description="Helical" evidence="10">
    <location>
        <begin position="20"/>
        <end position="40"/>
    </location>
</feature>
<sequence>MSTLLFKGKAKAASLLSPNHSHLIFMMPSSSYLILLLLVFNAYHFISADVLTTSIDCGASGSYIESSINWTGDKDLIQNGEAIVVGTSNGLPQAMTTLRVFTTRRKNCYSIAAEKGTRYLLRASFYYGNHDNKATPPVFDLQFDGNHWITVVTSMDTAIFHEAIYVAKADTISVCVAQTFPKMFPFISAVEVRSLTPNMYSQVDANYGLILRRRVAFGTKDIVKYPDDNYDRIWFPAINSGIFTEATSSAIIANTLDNDPPTEVLRNAFITQNTSTAIVLRANLPLMEVPILMNMYFSEVDVLDSTEERSFEFYINDVIVSDPIIPPYGKAIQRYLKNFSASSNTSFALGATSNSTLPPLINALEVFTITDQLTDGTSPDDVGALGDLQKKFVTLQGWKGDPCLPSTFTWDWLNCSTDVTPRITSLYLSGYDLSGSLPDFSSLDALETIDLQNNRLNGPIPDFLGTLPKLKTLNLANNGFSGPVPSSLSKNTNLKLIVSGNPDLCTSGNSCKTTNTKTNTNTNSGSSSNASPSKKKKKKKKSNKLPLILGVTAAALVIFFVALGSLAILHQQRKSAAIAAAATTVTKPGSLIYTSGYKLNIC</sequence>
<evidence type="ECO:0000256" key="1">
    <source>
        <dbReference type="ARBA" id="ARBA00004167"/>
    </source>
</evidence>
<evidence type="ECO:0000313" key="12">
    <source>
        <dbReference type="EMBL" id="KAI9194461.1"/>
    </source>
</evidence>
<keyword evidence="7 10" id="KW-0472">Membrane</keyword>
<keyword evidence="13" id="KW-1185">Reference proteome</keyword>
<evidence type="ECO:0000256" key="2">
    <source>
        <dbReference type="ARBA" id="ARBA00022614"/>
    </source>
</evidence>
<evidence type="ECO:0000256" key="7">
    <source>
        <dbReference type="ARBA" id="ARBA00023136"/>
    </source>
</evidence>
<feature type="compositionally biased region" description="Low complexity" evidence="9">
    <location>
        <begin position="508"/>
        <end position="532"/>
    </location>
</feature>
<evidence type="ECO:0000256" key="5">
    <source>
        <dbReference type="ARBA" id="ARBA00022737"/>
    </source>
</evidence>
<keyword evidence="4" id="KW-0732">Signal</keyword>
<keyword evidence="6 10" id="KW-1133">Transmembrane helix</keyword>
<keyword evidence="5" id="KW-0677">Repeat</keyword>
<organism evidence="12 13">
    <name type="scientific">Acer negundo</name>
    <name type="common">Box elder</name>
    <dbReference type="NCBI Taxonomy" id="4023"/>
    <lineage>
        <taxon>Eukaryota</taxon>
        <taxon>Viridiplantae</taxon>
        <taxon>Streptophyta</taxon>
        <taxon>Embryophyta</taxon>
        <taxon>Tracheophyta</taxon>
        <taxon>Spermatophyta</taxon>
        <taxon>Magnoliopsida</taxon>
        <taxon>eudicotyledons</taxon>
        <taxon>Gunneridae</taxon>
        <taxon>Pentapetalae</taxon>
        <taxon>rosids</taxon>
        <taxon>malvids</taxon>
        <taxon>Sapindales</taxon>
        <taxon>Sapindaceae</taxon>
        <taxon>Hippocastanoideae</taxon>
        <taxon>Acereae</taxon>
        <taxon>Acer</taxon>
    </lineage>
</organism>
<evidence type="ECO:0000256" key="3">
    <source>
        <dbReference type="ARBA" id="ARBA00022692"/>
    </source>
</evidence>
<dbReference type="InterPro" id="IPR032675">
    <property type="entry name" value="LRR_dom_sf"/>
</dbReference>
<evidence type="ECO:0000256" key="8">
    <source>
        <dbReference type="ARBA" id="ARBA00023170"/>
    </source>
</evidence>
<protein>
    <recommendedName>
        <fullName evidence="11">Malectin-like domain-containing protein</fullName>
    </recommendedName>
</protein>
<feature type="domain" description="Malectin-like" evidence="11">
    <location>
        <begin position="55"/>
        <end position="369"/>
    </location>
</feature>
<reference evidence="12" key="1">
    <citation type="journal article" date="2022" name="Plant J.">
        <title>Strategies of tolerance reflected in two North American maple genomes.</title>
        <authorList>
            <person name="McEvoy S.L."/>
            <person name="Sezen U.U."/>
            <person name="Trouern-Trend A."/>
            <person name="McMahon S.M."/>
            <person name="Schaberg P.G."/>
            <person name="Yang J."/>
            <person name="Wegrzyn J.L."/>
            <person name="Swenson N.G."/>
        </authorList>
    </citation>
    <scope>NUCLEOTIDE SEQUENCE</scope>
    <source>
        <strain evidence="12">91603</strain>
    </source>
</reference>
<dbReference type="Pfam" id="PF12819">
    <property type="entry name" value="Malectin_like"/>
    <property type="match status" value="1"/>
</dbReference>
<dbReference type="InterPro" id="IPR001611">
    <property type="entry name" value="Leu-rich_rpt"/>
</dbReference>
<dbReference type="GO" id="GO:0016020">
    <property type="term" value="C:membrane"/>
    <property type="evidence" value="ECO:0007669"/>
    <property type="project" value="UniProtKB-SubCell"/>
</dbReference>
<dbReference type="InterPro" id="IPR024788">
    <property type="entry name" value="Malectin-like_Carb-bd_dom"/>
</dbReference>
<dbReference type="Proteomes" id="UP001064489">
    <property type="component" value="Chromosome 1"/>
</dbReference>
<dbReference type="Pfam" id="PF00560">
    <property type="entry name" value="LRR_1"/>
    <property type="match status" value="2"/>
</dbReference>
<proteinExistence type="predicted"/>
<reference evidence="12" key="2">
    <citation type="submission" date="2023-02" db="EMBL/GenBank/DDBJ databases">
        <authorList>
            <person name="Swenson N.G."/>
            <person name="Wegrzyn J.L."/>
            <person name="Mcevoy S.L."/>
        </authorList>
    </citation>
    <scope>NUCLEOTIDE SEQUENCE</scope>
    <source>
        <strain evidence="12">91603</strain>
        <tissue evidence="12">Leaf</tissue>
    </source>
</reference>
<gene>
    <name evidence="12" type="ORF">LWI28_006241</name>
</gene>
<dbReference type="AlphaFoldDB" id="A0AAD5JJK4"/>
<evidence type="ECO:0000256" key="4">
    <source>
        <dbReference type="ARBA" id="ARBA00022729"/>
    </source>
</evidence>
<keyword evidence="3 10" id="KW-0812">Transmembrane</keyword>
<dbReference type="PANTHER" id="PTHR45631">
    <property type="entry name" value="OS07G0107800 PROTEIN-RELATED"/>
    <property type="match status" value="1"/>
</dbReference>
<dbReference type="EMBL" id="JAJSOW010000003">
    <property type="protein sequence ID" value="KAI9194461.1"/>
    <property type="molecule type" value="Genomic_DNA"/>
</dbReference>
<evidence type="ECO:0000256" key="9">
    <source>
        <dbReference type="SAM" id="MobiDB-lite"/>
    </source>
</evidence>
<dbReference type="Gene3D" id="3.80.10.10">
    <property type="entry name" value="Ribonuclease Inhibitor"/>
    <property type="match status" value="1"/>
</dbReference>
<name>A0AAD5JJK4_ACENE</name>
<dbReference type="PANTHER" id="PTHR45631:SF44">
    <property type="entry name" value="CARBOHYDRATE-BINDING PROTEIN OF THE ER PROTEIN"/>
    <property type="match status" value="1"/>
</dbReference>
<evidence type="ECO:0000259" key="11">
    <source>
        <dbReference type="Pfam" id="PF12819"/>
    </source>
</evidence>
<dbReference type="SUPFAM" id="SSF52058">
    <property type="entry name" value="L domain-like"/>
    <property type="match status" value="1"/>
</dbReference>
<dbReference type="FunFam" id="3.80.10.10:FF:000129">
    <property type="entry name" value="Leucine-rich repeat receptor-like kinase"/>
    <property type="match status" value="1"/>
</dbReference>
<keyword evidence="8" id="KW-0675">Receptor</keyword>
<feature type="region of interest" description="Disordered" evidence="9">
    <location>
        <begin position="508"/>
        <end position="539"/>
    </location>
</feature>
<feature type="transmembrane region" description="Helical" evidence="10">
    <location>
        <begin position="545"/>
        <end position="569"/>
    </location>
</feature>
<evidence type="ECO:0000256" key="10">
    <source>
        <dbReference type="SAM" id="Phobius"/>
    </source>
</evidence>
<comment type="subcellular location">
    <subcellularLocation>
        <location evidence="1">Membrane</location>
        <topology evidence="1">Single-pass membrane protein</topology>
    </subcellularLocation>
</comment>
<keyword evidence="2" id="KW-0433">Leucine-rich repeat</keyword>
<accession>A0AAD5JJK4</accession>